<evidence type="ECO:0000313" key="3">
    <source>
        <dbReference type="Proteomes" id="UP000325122"/>
    </source>
</evidence>
<keyword evidence="3" id="KW-1185">Reference proteome</keyword>
<dbReference type="Proteomes" id="UP000325122">
    <property type="component" value="Unassembled WGS sequence"/>
</dbReference>
<gene>
    <name evidence="2" type="ORF">F1654_06785</name>
</gene>
<accession>A0A5M6ZH94</accession>
<dbReference type="InterPro" id="IPR021457">
    <property type="entry name" value="DUF3108"/>
</dbReference>
<name>A0A5M6ZH94_9PROT</name>
<reference evidence="2 3" key="1">
    <citation type="submission" date="2019-09" db="EMBL/GenBank/DDBJ databases">
        <authorList>
            <person name="Kevbrin V."/>
            <person name="Grouzdev D.S."/>
        </authorList>
    </citation>
    <scope>NUCLEOTIDE SEQUENCE [LARGE SCALE GENOMIC DNA]</scope>
    <source>
        <strain evidence="2 3">G-192</strain>
    </source>
</reference>
<feature type="chain" id="PRO_5024302643" evidence="1">
    <location>
        <begin position="24"/>
        <end position="266"/>
    </location>
</feature>
<feature type="signal peptide" evidence="1">
    <location>
        <begin position="1"/>
        <end position="23"/>
    </location>
</feature>
<dbReference type="RefSeq" id="WP_150022773.1">
    <property type="nucleotide sequence ID" value="NZ_VWOJ01000002.1"/>
</dbReference>
<dbReference type="EMBL" id="VWOJ01000002">
    <property type="protein sequence ID" value="KAA5803505.1"/>
    <property type="molecule type" value="Genomic_DNA"/>
</dbReference>
<keyword evidence="1" id="KW-0732">Signal</keyword>
<sequence length="266" mass="29031">MLFRTAIAAFTATAALSGAQAGAAALPEQIHVEYSGSVLVAVPVANITITAWLHEDTYAGAANFRAGGLLRWFDDTDINATTTGYRDNPGRALSPWRYEHFNHASGTNRTVGIDFEDGRAVPDVNPPFGSMGEPPASDEEREGALDPVTAMISIMLSQPQGERPCEGRIPVFDGKARYDLRLERGSMEQVNARGYRGQALRCRIFLEPISGYDEGRKPTEEDTARPINVWLADMEGAWVPVRFRARTRIGDATITATRVYAGPMAQ</sequence>
<protein>
    <submittedName>
        <fullName evidence="2">DUF3108 domain-containing protein</fullName>
    </submittedName>
</protein>
<dbReference type="AlphaFoldDB" id="A0A5M6ZH94"/>
<proteinExistence type="predicted"/>
<comment type="caution">
    <text evidence="2">The sequence shown here is derived from an EMBL/GenBank/DDBJ whole genome shotgun (WGS) entry which is preliminary data.</text>
</comment>
<organism evidence="2 3">
    <name type="scientific">Alkalicaulis satelles</name>
    <dbReference type="NCBI Taxonomy" id="2609175"/>
    <lineage>
        <taxon>Bacteria</taxon>
        <taxon>Pseudomonadati</taxon>
        <taxon>Pseudomonadota</taxon>
        <taxon>Alphaproteobacteria</taxon>
        <taxon>Maricaulales</taxon>
        <taxon>Maricaulaceae</taxon>
        <taxon>Alkalicaulis</taxon>
    </lineage>
</organism>
<evidence type="ECO:0000313" key="2">
    <source>
        <dbReference type="EMBL" id="KAA5803505.1"/>
    </source>
</evidence>
<dbReference type="Pfam" id="PF11306">
    <property type="entry name" value="DUF3108"/>
    <property type="match status" value="1"/>
</dbReference>
<evidence type="ECO:0000256" key="1">
    <source>
        <dbReference type="SAM" id="SignalP"/>
    </source>
</evidence>